<evidence type="ECO:0000256" key="4">
    <source>
        <dbReference type="ARBA" id="ARBA00022452"/>
    </source>
</evidence>
<dbReference type="PANTHER" id="PTHR30451:SF10">
    <property type="entry name" value="OUTER MEMBRANE USHER PROTEIN YFCU-RELATED"/>
    <property type="match status" value="1"/>
</dbReference>
<dbReference type="Pfam" id="PF13953">
    <property type="entry name" value="PapC_C"/>
    <property type="match status" value="1"/>
</dbReference>
<name>A0AA42FNK6_9GAMM</name>
<dbReference type="Gene3D" id="3.10.20.410">
    <property type="match status" value="1"/>
</dbReference>
<dbReference type="InterPro" id="IPR042186">
    <property type="entry name" value="FimD_plug_dom"/>
</dbReference>
<evidence type="ECO:0000259" key="9">
    <source>
        <dbReference type="Pfam" id="PF13953"/>
    </source>
</evidence>
<dbReference type="GO" id="GO:0009297">
    <property type="term" value="P:pilus assembly"/>
    <property type="evidence" value="ECO:0007669"/>
    <property type="project" value="InterPro"/>
</dbReference>
<dbReference type="GO" id="GO:0015473">
    <property type="term" value="F:fimbrial usher porin activity"/>
    <property type="evidence" value="ECO:0007669"/>
    <property type="project" value="InterPro"/>
</dbReference>
<evidence type="ECO:0000313" key="12">
    <source>
        <dbReference type="Proteomes" id="UP001156701"/>
    </source>
</evidence>
<dbReference type="AlphaFoldDB" id="A0AA42FNK6"/>
<dbReference type="RefSeq" id="WP_247603824.1">
    <property type="nucleotide sequence ID" value="NZ_JARRYG010000020.1"/>
</dbReference>
<dbReference type="Pfam" id="PF13954">
    <property type="entry name" value="PapC_N"/>
    <property type="match status" value="1"/>
</dbReference>
<dbReference type="InterPro" id="IPR025949">
    <property type="entry name" value="PapC-like_C"/>
</dbReference>
<evidence type="ECO:0000313" key="11">
    <source>
        <dbReference type="EMBL" id="MDG4697904.1"/>
    </source>
</evidence>
<dbReference type="InterPro" id="IPR037224">
    <property type="entry name" value="PapC_N_sf"/>
</dbReference>
<keyword evidence="6" id="KW-0732">Signal</keyword>
<gene>
    <name evidence="11" type="ORF">P7V44_16855</name>
</gene>
<proteinExistence type="inferred from homology"/>
<dbReference type="PANTHER" id="PTHR30451">
    <property type="entry name" value="OUTER MEMBRANE USHER PROTEIN"/>
    <property type="match status" value="1"/>
</dbReference>
<keyword evidence="7" id="KW-0472">Membrane</keyword>
<dbReference type="EMBL" id="JARRYG010000020">
    <property type="protein sequence ID" value="MDG4697904.1"/>
    <property type="molecule type" value="Genomic_DNA"/>
</dbReference>
<dbReference type="Gene3D" id="2.60.40.2070">
    <property type="match status" value="1"/>
</dbReference>
<comment type="similarity">
    <text evidence="2">Belongs to the fimbrial export usher family.</text>
</comment>
<evidence type="ECO:0000259" key="10">
    <source>
        <dbReference type="Pfam" id="PF13954"/>
    </source>
</evidence>
<dbReference type="Gene3D" id="2.60.40.2610">
    <property type="entry name" value="Outer membrane usher protein FimD, plug domain"/>
    <property type="match status" value="1"/>
</dbReference>
<evidence type="ECO:0000256" key="1">
    <source>
        <dbReference type="ARBA" id="ARBA00004571"/>
    </source>
</evidence>
<sequence>MLSIKEKMTILMVSMLFFNKVSYSVEFNTDILDSTDKANIDVSRFQNPNFILPGTYFFNIIINSTQLTQSASPIKIIANDNDDSVSDICIDKDYINSLGLKEKYVKELTYWNNGECINFLALKGVSVTPNLPEGTVIINIPQLYLEYMDVNWLPKTLWDEGISGLLLDYNANYQYSDNDSLKNQIASISGYLGANMGAWRLRSEYYGNYQRQESNSQTSTIRNFLFNAIYLYRNIKALDAKLVVGESTTPSQILEPFRFTGLSLFTNDSMLPPRLRGYAPEITGIAKTNSRVVITQLGRVIYDGNVPAGPFKIQSLNSGTRGELHVKIIEQDGSEQQFIVNSSNVPYLTRPGTTRYNVTTGQPIKRDHSVYRGVFFFRGEVSHGLNNNWSLNAASDISKGYQQVSLGFGRFMNQFGALSVNIARSFSQLDHDSPSGNSYSINYSKTFDDYDMDLTFAGYRFTDRKFYTMSQYLDLRNNKFIDNEKERYQISLSKRLGEFNINLNYQLQQYWDRGQTHQYGLNIGKSVNIPYLNLQGGSITLSANRSYYQNKYDDQISLMLSVPFGKQFYTFDTMKYNDTYNSRVSVSTLTEDNDYYNLSASTSYGKDAKKQSTLAGMYDLSTRYASLNSNISISDKGDSSLGMGLNGGVTLTQHGIALHSSSYSSAARLMIDTNNIADVPLNNGSTVTNGIGIGVIPNMTSYYKNSYNVDMSKLPDNIESSNTIYDIALTEGAIGYRKISADKGFKLFATIKMADNSGSPPFGAQVLNEKGREVGIISDNGLVWLTAVQSEERLNINWSNKNQCNTTLPNLDNANQIILICKK</sequence>
<evidence type="ECO:0000256" key="3">
    <source>
        <dbReference type="ARBA" id="ARBA00022448"/>
    </source>
</evidence>
<dbReference type="SUPFAM" id="SSF141729">
    <property type="entry name" value="FimD N-terminal domain-like"/>
    <property type="match status" value="1"/>
</dbReference>
<comment type="subcellular location">
    <subcellularLocation>
        <location evidence="1">Cell outer membrane</location>
        <topology evidence="1">Multi-pass membrane protein</topology>
    </subcellularLocation>
</comment>
<evidence type="ECO:0000256" key="6">
    <source>
        <dbReference type="ARBA" id="ARBA00022729"/>
    </source>
</evidence>
<keyword evidence="8" id="KW-0998">Cell outer membrane</keyword>
<keyword evidence="5" id="KW-0812">Transmembrane</keyword>
<evidence type="ECO:0000256" key="5">
    <source>
        <dbReference type="ARBA" id="ARBA00022692"/>
    </source>
</evidence>
<comment type="caution">
    <text evidence="11">The sequence shown here is derived from an EMBL/GenBank/DDBJ whole genome shotgun (WGS) entry which is preliminary data.</text>
</comment>
<dbReference type="Proteomes" id="UP001156701">
    <property type="component" value="Unassembled WGS sequence"/>
</dbReference>
<reference evidence="11" key="1">
    <citation type="submission" date="2023-03" db="EMBL/GenBank/DDBJ databases">
        <title>a new species belonging to Providencia genus.</title>
        <authorList>
            <person name="Yang W."/>
            <person name="Hu F."/>
            <person name="Shen S."/>
            <person name="Ding L."/>
            <person name="Yin D."/>
        </authorList>
    </citation>
    <scope>NUCLEOTIDE SEQUENCE</scope>
    <source>
        <strain evidence="11">CRE-3FA-0001</strain>
    </source>
</reference>
<evidence type="ECO:0000256" key="7">
    <source>
        <dbReference type="ARBA" id="ARBA00023136"/>
    </source>
</evidence>
<dbReference type="InterPro" id="IPR000015">
    <property type="entry name" value="Fimb_usher"/>
</dbReference>
<dbReference type="Gene3D" id="2.60.40.3110">
    <property type="match status" value="1"/>
</dbReference>
<feature type="domain" description="PapC-like C-terminal" evidence="9">
    <location>
        <begin position="750"/>
        <end position="806"/>
    </location>
</feature>
<keyword evidence="3" id="KW-0813">Transport</keyword>
<organism evidence="11 12">
    <name type="scientific">Providencia huashanensis</name>
    <dbReference type="NCBI Taxonomy" id="3037798"/>
    <lineage>
        <taxon>Bacteria</taxon>
        <taxon>Pseudomonadati</taxon>
        <taxon>Pseudomonadota</taxon>
        <taxon>Gammaproteobacteria</taxon>
        <taxon>Enterobacterales</taxon>
        <taxon>Morganellaceae</taxon>
        <taxon>Providencia</taxon>
    </lineage>
</organism>
<dbReference type="Pfam" id="PF00577">
    <property type="entry name" value="Usher"/>
    <property type="match status" value="1"/>
</dbReference>
<keyword evidence="4" id="KW-1134">Transmembrane beta strand</keyword>
<protein>
    <submittedName>
        <fullName evidence="11">Fimbria/pilus outer membrane usher protein</fullName>
    </submittedName>
</protein>
<evidence type="ECO:0000256" key="8">
    <source>
        <dbReference type="ARBA" id="ARBA00023237"/>
    </source>
</evidence>
<accession>A0AA42FNK6</accession>
<dbReference type="InterPro" id="IPR025885">
    <property type="entry name" value="PapC_N"/>
</dbReference>
<dbReference type="InterPro" id="IPR043142">
    <property type="entry name" value="PapC-like_C_sf"/>
</dbReference>
<evidence type="ECO:0000256" key="2">
    <source>
        <dbReference type="ARBA" id="ARBA00008064"/>
    </source>
</evidence>
<dbReference type="GO" id="GO:0009279">
    <property type="term" value="C:cell outer membrane"/>
    <property type="evidence" value="ECO:0007669"/>
    <property type="project" value="UniProtKB-SubCell"/>
</dbReference>
<feature type="domain" description="PapC N-terminal" evidence="10">
    <location>
        <begin position="26"/>
        <end position="173"/>
    </location>
</feature>